<keyword evidence="2" id="KW-1185">Reference proteome</keyword>
<proteinExistence type="predicted"/>
<dbReference type="InterPro" id="IPR026906">
    <property type="entry name" value="LRR_5"/>
</dbReference>
<evidence type="ECO:0000313" key="1">
    <source>
        <dbReference type="EMBL" id="KAA8501077.1"/>
    </source>
</evidence>
<gene>
    <name evidence="1" type="ORF">FNY66_10040</name>
</gene>
<dbReference type="Pfam" id="PF13306">
    <property type="entry name" value="LRR_5"/>
    <property type="match status" value="1"/>
</dbReference>
<sequence>MKLHYRIINDEVEIVRCFGADPALELPEEINGRPVKRMAPYAFSARKDREDEEVLVFTTDEERMFRDEERLLAGEVLESVRLPDTMEEAGRYLFYGCRNLRELHFSDRLKNIGSGAFTGCRSLSALHVRLLDGDRSCVHDILGDLWQRIDVTFYKAGREARLVFPEHYEEAVENTPARILFTQHHGSGNNYRQCFYNKEIDYRKYDSLFYSARAQDDVNVISDLVFARLMFPEELTEEAQKEYEDYVRAHALPVAEHLTDTEDLAALKEFSIRGFWTRESLSGAVQHAAEQGKRSVLSFLMNEKHRLYPERKKKYEL</sequence>
<dbReference type="EMBL" id="VMSO01000012">
    <property type="protein sequence ID" value="KAA8501077.1"/>
    <property type="molecule type" value="Genomic_DNA"/>
</dbReference>
<accession>A0A5M9HWS0</accession>
<dbReference type="Gene3D" id="3.80.10.10">
    <property type="entry name" value="Ribonuclease Inhibitor"/>
    <property type="match status" value="1"/>
</dbReference>
<dbReference type="OrthoDB" id="1824119at2"/>
<name>A0A5M9HWS0_9FIRM</name>
<dbReference type="RefSeq" id="WP_150311059.1">
    <property type="nucleotide sequence ID" value="NZ_VMSO01000012.1"/>
</dbReference>
<reference evidence="1" key="1">
    <citation type="submission" date="2019-07" db="EMBL/GenBank/DDBJ databases">
        <authorList>
            <person name="Wongkuna S."/>
            <person name="Scaria J."/>
        </authorList>
    </citation>
    <scope>NUCLEOTIDE SEQUENCE [LARGE SCALE GENOMIC DNA]</scope>
    <source>
        <strain evidence="1">SW178</strain>
    </source>
</reference>
<dbReference type="SUPFAM" id="SSF52058">
    <property type="entry name" value="L domain-like"/>
    <property type="match status" value="1"/>
</dbReference>
<organism evidence="1 2">
    <name type="scientific">Mediterraneibacter catenae</name>
    <dbReference type="NCBI Taxonomy" id="2594882"/>
    <lineage>
        <taxon>Bacteria</taxon>
        <taxon>Bacillati</taxon>
        <taxon>Bacillota</taxon>
        <taxon>Clostridia</taxon>
        <taxon>Lachnospirales</taxon>
        <taxon>Lachnospiraceae</taxon>
        <taxon>Mediterraneibacter</taxon>
    </lineage>
</organism>
<dbReference type="InterPro" id="IPR032675">
    <property type="entry name" value="LRR_dom_sf"/>
</dbReference>
<dbReference type="AlphaFoldDB" id="A0A5M9HWS0"/>
<dbReference type="Proteomes" id="UP000322025">
    <property type="component" value="Unassembled WGS sequence"/>
</dbReference>
<protein>
    <submittedName>
        <fullName evidence="1">Leucine-rich repeat protein</fullName>
    </submittedName>
</protein>
<evidence type="ECO:0000313" key="2">
    <source>
        <dbReference type="Proteomes" id="UP000322025"/>
    </source>
</evidence>
<comment type="caution">
    <text evidence="1">The sequence shown here is derived from an EMBL/GenBank/DDBJ whole genome shotgun (WGS) entry which is preliminary data.</text>
</comment>